<sequence length="110" mass="11752">MKRVNLNELKDQGVSHNTAIRKKVMLQPGDIPHLTNFSQATFAPGQVASAHAHSDMYEVFFVSAGSGTMAVNGMDQALLPGVCILVEPGDVHEVTNTGAEPLVLTYFGIT</sequence>
<dbReference type="AlphaFoldDB" id="A0A6M0RUT3"/>
<keyword evidence="1" id="KW-0479">Metal-binding</keyword>
<accession>A0A6M0RUT3</accession>
<dbReference type="GO" id="GO:0046872">
    <property type="term" value="F:metal ion binding"/>
    <property type="evidence" value="ECO:0007669"/>
    <property type="project" value="UniProtKB-KW"/>
</dbReference>
<dbReference type="PANTHER" id="PTHR35848">
    <property type="entry name" value="OXALATE-BINDING PROTEIN"/>
    <property type="match status" value="1"/>
</dbReference>
<dbReference type="Pfam" id="PF07883">
    <property type="entry name" value="Cupin_2"/>
    <property type="match status" value="1"/>
</dbReference>
<dbReference type="RefSeq" id="WP_163702440.1">
    <property type="nucleotide sequence ID" value="NZ_QXHD01000004.1"/>
</dbReference>
<evidence type="ECO:0000313" key="3">
    <source>
        <dbReference type="EMBL" id="NEZ59482.1"/>
    </source>
</evidence>
<dbReference type="SUPFAM" id="SSF51182">
    <property type="entry name" value="RmlC-like cupins"/>
    <property type="match status" value="1"/>
</dbReference>
<dbReference type="InterPro" id="IPR011051">
    <property type="entry name" value="RmlC_Cupin_sf"/>
</dbReference>
<comment type="caution">
    <text evidence="3">The sequence shown here is derived from an EMBL/GenBank/DDBJ whole genome shotgun (WGS) entry which is preliminary data.</text>
</comment>
<dbReference type="InterPro" id="IPR051610">
    <property type="entry name" value="GPI/OXD"/>
</dbReference>
<dbReference type="Proteomes" id="UP000481033">
    <property type="component" value="Unassembled WGS sequence"/>
</dbReference>
<dbReference type="EMBL" id="QXHD01000004">
    <property type="protein sequence ID" value="NEZ59482.1"/>
    <property type="molecule type" value="Genomic_DNA"/>
</dbReference>
<organism evidence="3 4">
    <name type="scientific">Adonisia turfae CCMR0081</name>
    <dbReference type="NCBI Taxonomy" id="2292702"/>
    <lineage>
        <taxon>Bacteria</taxon>
        <taxon>Bacillati</taxon>
        <taxon>Cyanobacteriota</taxon>
        <taxon>Adonisia</taxon>
        <taxon>Adonisia turfae</taxon>
    </lineage>
</organism>
<proteinExistence type="predicted"/>
<gene>
    <name evidence="3" type="ORF">DXZ20_28325</name>
</gene>
<dbReference type="InterPro" id="IPR013096">
    <property type="entry name" value="Cupin_2"/>
</dbReference>
<name>A0A6M0RUT3_9CYAN</name>
<evidence type="ECO:0000259" key="2">
    <source>
        <dbReference type="Pfam" id="PF07883"/>
    </source>
</evidence>
<dbReference type="PANTHER" id="PTHR35848:SF6">
    <property type="entry name" value="CUPIN TYPE-2 DOMAIN-CONTAINING PROTEIN"/>
    <property type="match status" value="1"/>
</dbReference>
<protein>
    <submittedName>
        <fullName evidence="3">Cupin domain-containing protein</fullName>
    </submittedName>
</protein>
<keyword evidence="4" id="KW-1185">Reference proteome</keyword>
<evidence type="ECO:0000256" key="1">
    <source>
        <dbReference type="ARBA" id="ARBA00022723"/>
    </source>
</evidence>
<feature type="domain" description="Cupin type-2" evidence="2">
    <location>
        <begin position="40"/>
        <end position="105"/>
    </location>
</feature>
<evidence type="ECO:0000313" key="4">
    <source>
        <dbReference type="Proteomes" id="UP000481033"/>
    </source>
</evidence>
<dbReference type="Gene3D" id="2.60.120.10">
    <property type="entry name" value="Jelly Rolls"/>
    <property type="match status" value="1"/>
</dbReference>
<reference evidence="3 4" key="1">
    <citation type="journal article" date="2020" name="Microb. Ecol.">
        <title>Ecogenomics of the Marine Benthic Filamentous Cyanobacterium Adonisia.</title>
        <authorList>
            <person name="Walter J.M."/>
            <person name="Coutinho F.H."/>
            <person name="Leomil L."/>
            <person name="Hargreaves P.I."/>
            <person name="Campeao M.E."/>
            <person name="Vieira V.V."/>
            <person name="Silva B.S."/>
            <person name="Fistarol G.O."/>
            <person name="Salomon P.S."/>
            <person name="Sawabe T."/>
            <person name="Mino S."/>
            <person name="Hosokawa M."/>
            <person name="Miyashita H."/>
            <person name="Maruyama F."/>
            <person name="van Verk M.C."/>
            <person name="Dutilh B.E."/>
            <person name="Thompson C.C."/>
            <person name="Thompson F.L."/>
        </authorList>
    </citation>
    <scope>NUCLEOTIDE SEQUENCE [LARGE SCALE GENOMIC DNA]</scope>
    <source>
        <strain evidence="3 4">CCMR0081</strain>
    </source>
</reference>
<dbReference type="InterPro" id="IPR014710">
    <property type="entry name" value="RmlC-like_jellyroll"/>
</dbReference>